<dbReference type="InterPro" id="IPR024729">
    <property type="entry name" value="USP7_ICP0-binding_dom"/>
</dbReference>
<dbReference type="EC" id="3.4.19.12" evidence="3"/>
<evidence type="ECO:0000256" key="7">
    <source>
        <dbReference type="ARBA" id="ARBA00022807"/>
    </source>
</evidence>
<gene>
    <name evidence="10" type="ORF">CQW23_29039</name>
</gene>
<dbReference type="GO" id="GO:0005634">
    <property type="term" value="C:nucleus"/>
    <property type="evidence" value="ECO:0007669"/>
    <property type="project" value="UniProtKB-ARBA"/>
</dbReference>
<name>A0A2G2VIB4_CAPBA</name>
<dbReference type="Pfam" id="PF14533">
    <property type="entry name" value="USP7_C2"/>
    <property type="match status" value="1"/>
</dbReference>
<evidence type="ECO:0000256" key="1">
    <source>
        <dbReference type="ARBA" id="ARBA00000707"/>
    </source>
</evidence>
<dbReference type="OrthoDB" id="289038at2759"/>
<evidence type="ECO:0000256" key="4">
    <source>
        <dbReference type="ARBA" id="ARBA00022670"/>
    </source>
</evidence>
<sequence length="498" mass="58606">MHNVMVHPRLSIGNAVLPNVAIMSDLRPSEIQYILVRVKKQACLYTIIKVARDEDLGEQIGKEIYFDLVDHDKVRSFRIQKQMSFTQFKEEVAKAFGIPVQFQRYWLWAKRQNHTYRPNRALTALEEIRPVGELREVSNKLNNDELKLFLEVELCLDLRPLYPPGKTTREEILLFLKLYDPLKERIRYVGRLFVKGSGKPLEILAKLNELAGFSSDEEIELFEEIKFEPNVMCEHIDKNLSFRRSQVVRFRSLEKPKEDEFTLELSKLNNYDEVVECLARHLRLDDPSKVRLTSHNCYSQQPKPQPIRYRGVDRLTEMLSHYNQRSDILYYEVLDIPLLELQDLKTLQVNFNHADKDEVTIYTVRSPKQSTLGDVLNAVKTEVELSRPDAELRLLEIFYHKIYKIFPLDEKIENINDKYRTLRAEEWKFAFVSLGRPHYLQDTDIVASCFQRNDVYGAWEQYLGLEHTDNAANQVIDSYREQNGVADLLEKEQLEITF</sequence>
<feature type="domain" description="Ubiquitin carboxyl-terminal hydrolase 7 ICP0-binding" evidence="8">
    <location>
        <begin position="103"/>
        <end position="246"/>
    </location>
</feature>
<dbReference type="Gene3D" id="3.10.20.90">
    <property type="entry name" value="Phosphatidylinositol 3-kinase Catalytic Subunit, Chain A, domain 1"/>
    <property type="match status" value="1"/>
</dbReference>
<reference evidence="10 11" key="1">
    <citation type="journal article" date="2017" name="Genome Biol.">
        <title>New reference genome sequences of hot pepper reveal the massive evolution of plant disease-resistance genes by retroduplication.</title>
        <authorList>
            <person name="Kim S."/>
            <person name="Park J."/>
            <person name="Yeom S.I."/>
            <person name="Kim Y.M."/>
            <person name="Seo E."/>
            <person name="Kim K.T."/>
            <person name="Kim M.S."/>
            <person name="Lee J.M."/>
            <person name="Cheong K."/>
            <person name="Shin H.S."/>
            <person name="Kim S.B."/>
            <person name="Han K."/>
            <person name="Lee J."/>
            <person name="Park M."/>
            <person name="Lee H.A."/>
            <person name="Lee H.Y."/>
            <person name="Lee Y."/>
            <person name="Oh S."/>
            <person name="Lee J.H."/>
            <person name="Choi E."/>
            <person name="Choi E."/>
            <person name="Lee S.E."/>
            <person name="Jeon J."/>
            <person name="Kim H."/>
            <person name="Choi G."/>
            <person name="Song H."/>
            <person name="Lee J."/>
            <person name="Lee S.C."/>
            <person name="Kwon J.K."/>
            <person name="Lee H.Y."/>
            <person name="Koo N."/>
            <person name="Hong Y."/>
            <person name="Kim R.W."/>
            <person name="Kang W.H."/>
            <person name="Huh J.H."/>
            <person name="Kang B.C."/>
            <person name="Yang T.J."/>
            <person name="Lee Y.H."/>
            <person name="Bennetzen J.L."/>
            <person name="Choi D."/>
        </authorList>
    </citation>
    <scope>NUCLEOTIDE SEQUENCE [LARGE SCALE GENOMIC DNA]</scope>
    <source>
        <strain evidence="11">cv. PBC81</strain>
    </source>
</reference>
<comment type="caution">
    <text evidence="10">The sequence shown here is derived from an EMBL/GenBank/DDBJ whole genome shotgun (WGS) entry which is preliminary data.</text>
</comment>
<comment type="catalytic activity">
    <reaction evidence="1">
        <text>Thiol-dependent hydrolysis of ester, thioester, amide, peptide and isopeptide bonds formed by the C-terminal Gly of ubiquitin (a 76-residue protein attached to proteins as an intracellular targeting signal).</text>
        <dbReference type="EC" id="3.4.19.12"/>
    </reaction>
</comment>
<dbReference type="STRING" id="33114.A0A2G2VIB4"/>
<keyword evidence="4" id="KW-0645">Protease</keyword>
<protein>
    <recommendedName>
        <fullName evidence="3">ubiquitinyl hydrolase 1</fullName>
        <ecNumber evidence="3">3.4.19.12</ecNumber>
    </recommendedName>
</protein>
<dbReference type="Pfam" id="PF12436">
    <property type="entry name" value="USP7_ICP0_bdg"/>
    <property type="match status" value="1"/>
</dbReference>
<dbReference type="InterPro" id="IPR029346">
    <property type="entry name" value="USP_C"/>
</dbReference>
<feature type="domain" description="Ubiquitin carboxyl-terminal hydrolase C-terminal" evidence="9">
    <location>
        <begin position="329"/>
        <end position="426"/>
    </location>
</feature>
<evidence type="ECO:0000256" key="2">
    <source>
        <dbReference type="ARBA" id="ARBA00009085"/>
    </source>
</evidence>
<dbReference type="Proteomes" id="UP000224567">
    <property type="component" value="Unassembled WGS sequence"/>
</dbReference>
<keyword evidence="5" id="KW-0833">Ubl conjugation pathway</keyword>
<keyword evidence="11" id="KW-1185">Reference proteome</keyword>
<dbReference type="GO" id="GO:0006508">
    <property type="term" value="P:proteolysis"/>
    <property type="evidence" value="ECO:0007669"/>
    <property type="project" value="UniProtKB-KW"/>
</dbReference>
<keyword evidence="6" id="KW-0378">Hydrolase</keyword>
<evidence type="ECO:0000313" key="11">
    <source>
        <dbReference type="Proteomes" id="UP000224567"/>
    </source>
</evidence>
<dbReference type="EMBL" id="MLFT02000012">
    <property type="protein sequence ID" value="PHT32702.1"/>
    <property type="molecule type" value="Genomic_DNA"/>
</dbReference>
<evidence type="ECO:0000259" key="8">
    <source>
        <dbReference type="Pfam" id="PF12436"/>
    </source>
</evidence>
<keyword evidence="7" id="KW-0788">Thiol protease</keyword>
<evidence type="ECO:0000256" key="6">
    <source>
        <dbReference type="ARBA" id="ARBA00022801"/>
    </source>
</evidence>
<reference evidence="11" key="2">
    <citation type="journal article" date="2017" name="J. Anim. Genet.">
        <title>Multiple reference genome sequences of hot pepper reveal the massive evolution of plant disease resistance genes by retroduplication.</title>
        <authorList>
            <person name="Kim S."/>
            <person name="Park J."/>
            <person name="Yeom S.-I."/>
            <person name="Kim Y.-M."/>
            <person name="Seo E."/>
            <person name="Kim K.-T."/>
            <person name="Kim M.-S."/>
            <person name="Lee J.M."/>
            <person name="Cheong K."/>
            <person name="Shin H.-S."/>
            <person name="Kim S.-B."/>
            <person name="Han K."/>
            <person name="Lee J."/>
            <person name="Park M."/>
            <person name="Lee H.-A."/>
            <person name="Lee H.-Y."/>
            <person name="Lee Y."/>
            <person name="Oh S."/>
            <person name="Lee J.H."/>
            <person name="Choi E."/>
            <person name="Choi E."/>
            <person name="Lee S.E."/>
            <person name="Jeon J."/>
            <person name="Kim H."/>
            <person name="Choi G."/>
            <person name="Song H."/>
            <person name="Lee J."/>
            <person name="Lee S.-C."/>
            <person name="Kwon J.-K."/>
            <person name="Lee H.-Y."/>
            <person name="Koo N."/>
            <person name="Hong Y."/>
            <person name="Kim R.W."/>
            <person name="Kang W.-H."/>
            <person name="Huh J.H."/>
            <person name="Kang B.-C."/>
            <person name="Yang T.-J."/>
            <person name="Lee Y.-H."/>
            <person name="Bennetzen J.L."/>
            <person name="Choi D."/>
        </authorList>
    </citation>
    <scope>NUCLEOTIDE SEQUENCE [LARGE SCALE GENOMIC DNA]</scope>
    <source>
        <strain evidence="11">cv. PBC81</strain>
    </source>
</reference>
<evidence type="ECO:0000313" key="10">
    <source>
        <dbReference type="EMBL" id="PHT32702.1"/>
    </source>
</evidence>
<evidence type="ECO:0000256" key="3">
    <source>
        <dbReference type="ARBA" id="ARBA00012759"/>
    </source>
</evidence>
<accession>A0A2G2VIB4</accession>
<evidence type="ECO:0000259" key="9">
    <source>
        <dbReference type="Pfam" id="PF14533"/>
    </source>
</evidence>
<dbReference type="FunFam" id="3.10.20.90:FF:000050">
    <property type="entry name" value="Ubiquitin carboxyl-terminal hydrolase 13"/>
    <property type="match status" value="1"/>
</dbReference>
<evidence type="ECO:0000256" key="5">
    <source>
        <dbReference type="ARBA" id="ARBA00022786"/>
    </source>
</evidence>
<comment type="similarity">
    <text evidence="2">Belongs to the peptidase C19 family.</text>
</comment>
<dbReference type="AlphaFoldDB" id="A0A2G2VIB4"/>
<dbReference type="GO" id="GO:0004843">
    <property type="term" value="F:cysteine-type deubiquitinase activity"/>
    <property type="evidence" value="ECO:0007669"/>
    <property type="project" value="UniProtKB-EC"/>
</dbReference>
<proteinExistence type="inferred from homology"/>
<organism evidence="10 11">
    <name type="scientific">Capsicum baccatum</name>
    <name type="common">Peruvian pepper</name>
    <dbReference type="NCBI Taxonomy" id="33114"/>
    <lineage>
        <taxon>Eukaryota</taxon>
        <taxon>Viridiplantae</taxon>
        <taxon>Streptophyta</taxon>
        <taxon>Embryophyta</taxon>
        <taxon>Tracheophyta</taxon>
        <taxon>Spermatophyta</taxon>
        <taxon>Magnoliopsida</taxon>
        <taxon>eudicotyledons</taxon>
        <taxon>Gunneridae</taxon>
        <taxon>Pentapetalae</taxon>
        <taxon>asterids</taxon>
        <taxon>lamiids</taxon>
        <taxon>Solanales</taxon>
        <taxon>Solanaceae</taxon>
        <taxon>Solanoideae</taxon>
        <taxon>Capsiceae</taxon>
        <taxon>Capsicum</taxon>
    </lineage>
</organism>